<gene>
    <name evidence="1" type="ORF">Terrestrivirus5_108</name>
</gene>
<evidence type="ECO:0000313" key="1">
    <source>
        <dbReference type="EMBL" id="AYV76286.1"/>
    </source>
</evidence>
<name>A0A3G4ZN48_9VIRU</name>
<protein>
    <submittedName>
        <fullName evidence="1">Uncharacterized protein</fullName>
    </submittedName>
</protein>
<reference evidence="1" key="1">
    <citation type="submission" date="2018-10" db="EMBL/GenBank/DDBJ databases">
        <title>Hidden diversity of soil giant viruses.</title>
        <authorList>
            <person name="Schulz F."/>
            <person name="Alteio L."/>
            <person name="Goudeau D."/>
            <person name="Ryan E.M."/>
            <person name="Malmstrom R.R."/>
            <person name="Blanchard J."/>
            <person name="Woyke T."/>
        </authorList>
    </citation>
    <scope>NUCLEOTIDE SEQUENCE</scope>
    <source>
        <strain evidence="1">TEV1</strain>
    </source>
</reference>
<proteinExistence type="predicted"/>
<accession>A0A3G4ZN48</accession>
<sequence length="124" mass="14457">MFKLIIVILIIICLILIFVQPIETYKNINKISKGDKNELNYEKKYKNDTYVPPWYYPFPYYIGDYWYNGPLYKCNSCDNKDENACSKCQNCGYCVRNGVGKCVKGSTSGPYKGPDCDEYWFSKS</sequence>
<dbReference type="EMBL" id="MK071983">
    <property type="protein sequence ID" value="AYV76286.1"/>
    <property type="molecule type" value="Genomic_DNA"/>
</dbReference>
<organism evidence="1">
    <name type="scientific">Terrestrivirus sp</name>
    <dbReference type="NCBI Taxonomy" id="2487775"/>
    <lineage>
        <taxon>Viruses</taxon>
        <taxon>Varidnaviria</taxon>
        <taxon>Bamfordvirae</taxon>
        <taxon>Nucleocytoviricota</taxon>
        <taxon>Megaviricetes</taxon>
        <taxon>Imitervirales</taxon>
        <taxon>Mimiviridae</taxon>
        <taxon>Klosneuvirinae</taxon>
    </lineage>
</organism>